<sequence length="398" mass="44078">MSTHKRARQPDGLGAEPPARPKKAIAASGAKTAAVGKGAAEPSAAGSGTPKLGGTKKAGARKAEPKVRGALQAFERNCSVGRTLSILSDVWSFLVIREAFFGARRFEEFRAALGLPRATLAERLKRLTQRGIFRQVHYSATSSRVEYHLTRCGMDLYPSFMAMIAFGDRWLSGPDGPPLRLVHATCGHECRPYVACSHCLEPASATRVRYRDGPGAGRTPVGVEKRSRRTAESASFSRGRPSSVSRTLEIVGDRWTFLILREAFFGVRRFDALQTELRIAPNILTDRLARLVARGMFERRRYQGQPERFEYRLTDMGKDIYGAFIAMQAWGDRWLSGGEPPLILTHLDCGHDFTATVICDQCRQPVEAHAMRYRLNYDPAPFGANRERIEEPALDGGP</sequence>
<feature type="domain" description="HTH hxlR-type" evidence="5">
    <location>
        <begin position="78"/>
        <end position="175"/>
    </location>
</feature>
<protein>
    <submittedName>
        <fullName evidence="6">Transcriptional regulator</fullName>
    </submittedName>
</protein>
<dbReference type="EMBL" id="RCTF01000001">
    <property type="protein sequence ID" value="RLP81564.1"/>
    <property type="molecule type" value="Genomic_DNA"/>
</dbReference>
<evidence type="ECO:0000256" key="3">
    <source>
        <dbReference type="ARBA" id="ARBA00023163"/>
    </source>
</evidence>
<evidence type="ECO:0000256" key="1">
    <source>
        <dbReference type="ARBA" id="ARBA00023015"/>
    </source>
</evidence>
<dbReference type="OrthoDB" id="9782219at2"/>
<dbReference type="PROSITE" id="PS51118">
    <property type="entry name" value="HTH_HXLR"/>
    <property type="match status" value="2"/>
</dbReference>
<dbReference type="InterPro" id="IPR002577">
    <property type="entry name" value="HTH_HxlR"/>
</dbReference>
<feature type="region of interest" description="Disordered" evidence="4">
    <location>
        <begin position="1"/>
        <end position="66"/>
    </location>
</feature>
<keyword evidence="2" id="KW-0238">DNA-binding</keyword>
<dbReference type="SUPFAM" id="SSF46785">
    <property type="entry name" value="Winged helix' DNA-binding domain"/>
    <property type="match status" value="2"/>
</dbReference>
<dbReference type="GO" id="GO:0003677">
    <property type="term" value="F:DNA binding"/>
    <property type="evidence" value="ECO:0007669"/>
    <property type="project" value="UniProtKB-KW"/>
</dbReference>
<evidence type="ECO:0000313" key="6">
    <source>
        <dbReference type="EMBL" id="RLP81564.1"/>
    </source>
</evidence>
<dbReference type="AlphaFoldDB" id="A0A3L7AN87"/>
<keyword evidence="7" id="KW-1185">Reference proteome</keyword>
<dbReference type="PANTHER" id="PTHR33204">
    <property type="entry name" value="TRANSCRIPTIONAL REGULATOR, MARR FAMILY"/>
    <property type="match status" value="1"/>
</dbReference>
<reference evidence="6 7" key="1">
    <citation type="submission" date="2018-10" db="EMBL/GenBank/DDBJ databases">
        <title>Xanthobacter tagetidis genome sequencing and assembly.</title>
        <authorList>
            <person name="Maclea K.S."/>
            <person name="Goen A.E."/>
            <person name="Fatima S.A."/>
        </authorList>
    </citation>
    <scope>NUCLEOTIDE SEQUENCE [LARGE SCALE GENOMIC DNA]</scope>
    <source>
        <strain evidence="6 7">ATCC 700314</strain>
    </source>
</reference>
<dbReference type="Proteomes" id="UP000269692">
    <property type="component" value="Unassembled WGS sequence"/>
</dbReference>
<evidence type="ECO:0000259" key="5">
    <source>
        <dbReference type="PROSITE" id="PS51118"/>
    </source>
</evidence>
<gene>
    <name evidence="6" type="ORF">D9R14_00715</name>
</gene>
<evidence type="ECO:0000256" key="2">
    <source>
        <dbReference type="ARBA" id="ARBA00023125"/>
    </source>
</evidence>
<feature type="compositionally biased region" description="Low complexity" evidence="4">
    <location>
        <begin position="24"/>
        <end position="40"/>
    </location>
</feature>
<keyword evidence="1" id="KW-0805">Transcription regulation</keyword>
<organism evidence="6 7">
    <name type="scientific">Xanthobacter tagetidis</name>
    <dbReference type="NCBI Taxonomy" id="60216"/>
    <lineage>
        <taxon>Bacteria</taxon>
        <taxon>Pseudomonadati</taxon>
        <taxon>Pseudomonadota</taxon>
        <taxon>Alphaproteobacteria</taxon>
        <taxon>Hyphomicrobiales</taxon>
        <taxon>Xanthobacteraceae</taxon>
        <taxon>Xanthobacter</taxon>
    </lineage>
</organism>
<feature type="domain" description="HTH hxlR-type" evidence="5">
    <location>
        <begin position="240"/>
        <end position="339"/>
    </location>
</feature>
<evidence type="ECO:0000256" key="4">
    <source>
        <dbReference type="SAM" id="MobiDB-lite"/>
    </source>
</evidence>
<dbReference type="PANTHER" id="PTHR33204:SF18">
    <property type="entry name" value="TRANSCRIPTIONAL REGULATORY PROTEIN"/>
    <property type="match status" value="1"/>
</dbReference>
<proteinExistence type="predicted"/>
<evidence type="ECO:0000313" key="7">
    <source>
        <dbReference type="Proteomes" id="UP000269692"/>
    </source>
</evidence>
<dbReference type="InterPro" id="IPR036388">
    <property type="entry name" value="WH-like_DNA-bd_sf"/>
</dbReference>
<dbReference type="InterPro" id="IPR036390">
    <property type="entry name" value="WH_DNA-bd_sf"/>
</dbReference>
<name>A0A3L7AN87_9HYPH</name>
<comment type="caution">
    <text evidence="6">The sequence shown here is derived from an EMBL/GenBank/DDBJ whole genome shotgun (WGS) entry which is preliminary data.</text>
</comment>
<keyword evidence="3" id="KW-0804">Transcription</keyword>
<dbReference type="Pfam" id="PF01638">
    <property type="entry name" value="HxlR"/>
    <property type="match status" value="2"/>
</dbReference>
<accession>A0A3L7AN87</accession>
<dbReference type="Gene3D" id="1.10.10.10">
    <property type="entry name" value="Winged helix-like DNA-binding domain superfamily/Winged helix DNA-binding domain"/>
    <property type="match status" value="2"/>
</dbReference>
<feature type="region of interest" description="Disordered" evidence="4">
    <location>
        <begin position="210"/>
        <end position="240"/>
    </location>
</feature>